<evidence type="ECO:0000256" key="1">
    <source>
        <dbReference type="SAM" id="MobiDB-lite"/>
    </source>
</evidence>
<accession>D3B786</accession>
<evidence type="ECO:0000313" key="2">
    <source>
        <dbReference type="EMBL" id="EFA82629.1"/>
    </source>
</evidence>
<organism evidence="2 3">
    <name type="scientific">Heterostelium pallidum (strain ATCC 26659 / Pp 5 / PN500)</name>
    <name type="common">Cellular slime mold</name>
    <name type="synonym">Polysphondylium pallidum</name>
    <dbReference type="NCBI Taxonomy" id="670386"/>
    <lineage>
        <taxon>Eukaryota</taxon>
        <taxon>Amoebozoa</taxon>
        <taxon>Evosea</taxon>
        <taxon>Eumycetozoa</taxon>
        <taxon>Dictyostelia</taxon>
        <taxon>Acytosteliales</taxon>
        <taxon>Acytosteliaceae</taxon>
        <taxon>Heterostelium</taxon>
    </lineage>
</organism>
<name>D3B786_HETP5</name>
<dbReference type="Proteomes" id="UP000001396">
    <property type="component" value="Unassembled WGS sequence"/>
</dbReference>
<keyword evidence="3" id="KW-1185">Reference proteome</keyword>
<gene>
    <name evidence="2" type="ORF">PPL_04321</name>
</gene>
<dbReference type="AlphaFoldDB" id="D3B786"/>
<proteinExistence type="predicted"/>
<protein>
    <submittedName>
        <fullName evidence="2">Uncharacterized protein</fullName>
    </submittedName>
</protein>
<sequence length="297" mass="34187">MYKYLCTYVLGNKLNETEVPAYYTARFLELNCEEGKPCNRIVLTKLNEASQERVFATRLIFGDGEQHREWDGKERNESRGEHHEWDGKARNGSRGEHHEWDGKATNESRGEHHEWDGKARNESRGEHHEWEGKESRVDHHEWNGKGSEANKTREHKFNNGEIIVYGSLHQLNGSSTHHVFKVITLFHRVPLSFNETKDKKEEIKEKESSGKFYRVQGAGFGVCKSLNCSSLALNEINSSNRVLIKSISSPYSEKHFDQKWIDTELFVVKLPETGIVQATVVDGVASITSIYFTKQHK</sequence>
<dbReference type="InParanoid" id="D3B786"/>
<feature type="region of interest" description="Disordered" evidence="1">
    <location>
        <begin position="67"/>
        <end position="154"/>
    </location>
</feature>
<dbReference type="InterPro" id="IPR040405">
    <property type="entry name" value="DDB_G0275255-like"/>
</dbReference>
<comment type="caution">
    <text evidence="2">The sequence shown here is derived from an EMBL/GenBank/DDBJ whole genome shotgun (WGS) entry which is preliminary data.</text>
</comment>
<dbReference type="EMBL" id="ADBJ01000018">
    <property type="protein sequence ID" value="EFA82629.1"/>
    <property type="molecule type" value="Genomic_DNA"/>
</dbReference>
<dbReference type="RefSeq" id="XP_020434746.1">
    <property type="nucleotide sequence ID" value="XM_020575226.1"/>
</dbReference>
<dbReference type="GeneID" id="31359808"/>
<reference evidence="2 3" key="1">
    <citation type="journal article" date="2011" name="Genome Res.">
        <title>Phylogeny-wide analysis of social amoeba genomes highlights ancient origins for complex intercellular communication.</title>
        <authorList>
            <person name="Heidel A.J."/>
            <person name="Lawal H.M."/>
            <person name="Felder M."/>
            <person name="Schilde C."/>
            <person name="Helps N.R."/>
            <person name="Tunggal B."/>
            <person name="Rivero F."/>
            <person name="John U."/>
            <person name="Schleicher M."/>
            <person name="Eichinger L."/>
            <person name="Platzer M."/>
            <person name="Noegel A.A."/>
            <person name="Schaap P."/>
            <person name="Gloeckner G."/>
        </authorList>
    </citation>
    <scope>NUCLEOTIDE SEQUENCE [LARGE SCALE GENOMIC DNA]</scope>
    <source>
        <strain evidence="3">ATCC 26659 / Pp 5 / PN500</strain>
    </source>
</reference>
<evidence type="ECO:0000313" key="3">
    <source>
        <dbReference type="Proteomes" id="UP000001396"/>
    </source>
</evidence>
<dbReference type="PANTHER" id="PTHR34411">
    <property type="entry name" value="DUF6748 DOMAIN-CONTAINING PROTEIN-RELATED"/>
    <property type="match status" value="1"/>
</dbReference>